<dbReference type="SMART" id="SM01289">
    <property type="entry name" value="PYRIN"/>
    <property type="match status" value="1"/>
</dbReference>
<dbReference type="GO" id="GO:0007165">
    <property type="term" value="P:signal transduction"/>
    <property type="evidence" value="ECO:0007669"/>
    <property type="project" value="InterPro"/>
</dbReference>
<keyword evidence="4" id="KW-1185">Reference proteome</keyword>
<dbReference type="EMBL" id="AKHW03001595">
    <property type="protein sequence ID" value="KYO41828.1"/>
    <property type="molecule type" value="Genomic_DNA"/>
</dbReference>
<proteinExistence type="predicted"/>
<comment type="caution">
    <text evidence="3">The sequence shown here is derived from an EMBL/GenBank/DDBJ whole genome shotgun (WGS) entry which is preliminary data.</text>
</comment>
<evidence type="ECO:0000313" key="4">
    <source>
        <dbReference type="Proteomes" id="UP000050525"/>
    </source>
</evidence>
<dbReference type="Proteomes" id="UP000050525">
    <property type="component" value="Unassembled WGS sequence"/>
</dbReference>
<accession>A0A151NYF2</accession>
<dbReference type="InterPro" id="IPR004020">
    <property type="entry name" value="DAPIN"/>
</dbReference>
<dbReference type="Gene3D" id="1.10.533.10">
    <property type="entry name" value="Death Domain, Fas"/>
    <property type="match status" value="2"/>
</dbReference>
<dbReference type="Pfam" id="PF00531">
    <property type="entry name" value="Death"/>
    <property type="match status" value="1"/>
</dbReference>
<dbReference type="CDD" id="cd01670">
    <property type="entry name" value="Death"/>
    <property type="match status" value="1"/>
</dbReference>
<dbReference type="PROSITE" id="PS50168">
    <property type="entry name" value="DED"/>
    <property type="match status" value="1"/>
</dbReference>
<dbReference type="InterPro" id="IPR001875">
    <property type="entry name" value="DED_dom"/>
</dbReference>
<evidence type="ECO:0000259" key="2">
    <source>
        <dbReference type="PROSITE" id="PS50168"/>
    </source>
</evidence>
<dbReference type="Pfam" id="PF02758">
    <property type="entry name" value="PYRIN"/>
    <property type="match status" value="1"/>
</dbReference>
<reference evidence="3 4" key="1">
    <citation type="journal article" date="2012" name="Genome Biol.">
        <title>Sequencing three crocodilian genomes to illuminate the evolution of archosaurs and amniotes.</title>
        <authorList>
            <person name="St John J.A."/>
            <person name="Braun E.L."/>
            <person name="Isberg S.R."/>
            <person name="Miles L.G."/>
            <person name="Chong A.Y."/>
            <person name="Gongora J."/>
            <person name="Dalzell P."/>
            <person name="Moran C."/>
            <person name="Bed'hom B."/>
            <person name="Abzhanov A."/>
            <person name="Burgess S.C."/>
            <person name="Cooksey A.M."/>
            <person name="Castoe T.A."/>
            <person name="Crawford N.G."/>
            <person name="Densmore L.D."/>
            <person name="Drew J.C."/>
            <person name="Edwards S.V."/>
            <person name="Faircloth B.C."/>
            <person name="Fujita M.K."/>
            <person name="Greenwold M.J."/>
            <person name="Hoffmann F.G."/>
            <person name="Howard J.M."/>
            <person name="Iguchi T."/>
            <person name="Janes D.E."/>
            <person name="Khan S.Y."/>
            <person name="Kohno S."/>
            <person name="de Koning A.J."/>
            <person name="Lance S.L."/>
            <person name="McCarthy F.M."/>
            <person name="McCormack J.E."/>
            <person name="Merchant M.E."/>
            <person name="Peterson D.G."/>
            <person name="Pollock D.D."/>
            <person name="Pourmand N."/>
            <person name="Raney B.J."/>
            <person name="Roessler K.A."/>
            <person name="Sanford J.R."/>
            <person name="Sawyer R.H."/>
            <person name="Schmidt C.J."/>
            <person name="Triplett E.W."/>
            <person name="Tuberville T.D."/>
            <person name="Venegas-Anaya M."/>
            <person name="Howard J.T."/>
            <person name="Jarvis E.D."/>
            <person name="Guillette L.J.Jr."/>
            <person name="Glenn T.C."/>
            <person name="Green R.E."/>
            <person name="Ray D.A."/>
        </authorList>
    </citation>
    <scope>NUCLEOTIDE SEQUENCE [LARGE SCALE GENOMIC DNA]</scope>
    <source>
        <strain evidence="3">KSC_2009_1</strain>
    </source>
</reference>
<gene>
    <name evidence="3" type="ORF">Y1Q_0004897</name>
</gene>
<dbReference type="AlphaFoldDB" id="A0A151NYF2"/>
<evidence type="ECO:0000259" key="1">
    <source>
        <dbReference type="PROSITE" id="PS50017"/>
    </source>
</evidence>
<dbReference type="InterPro" id="IPR011029">
    <property type="entry name" value="DEATH-like_dom_sf"/>
</dbReference>
<dbReference type="SUPFAM" id="SSF47986">
    <property type="entry name" value="DEATH domain"/>
    <property type="match status" value="2"/>
</dbReference>
<dbReference type="InterPro" id="IPR000488">
    <property type="entry name" value="Death_dom"/>
</dbReference>
<dbReference type="GO" id="GO:0042981">
    <property type="term" value="P:regulation of apoptotic process"/>
    <property type="evidence" value="ECO:0007669"/>
    <property type="project" value="InterPro"/>
</dbReference>
<dbReference type="PROSITE" id="PS50017">
    <property type="entry name" value="DEATH_DOMAIN"/>
    <property type="match status" value="1"/>
</dbReference>
<feature type="domain" description="Death" evidence="1">
    <location>
        <begin position="135"/>
        <end position="181"/>
    </location>
</feature>
<evidence type="ECO:0000313" key="3">
    <source>
        <dbReference type="EMBL" id="KYO41828.1"/>
    </source>
</evidence>
<organism evidence="3 4">
    <name type="scientific">Alligator mississippiensis</name>
    <name type="common">American alligator</name>
    <dbReference type="NCBI Taxonomy" id="8496"/>
    <lineage>
        <taxon>Eukaryota</taxon>
        <taxon>Metazoa</taxon>
        <taxon>Chordata</taxon>
        <taxon>Craniata</taxon>
        <taxon>Vertebrata</taxon>
        <taxon>Euteleostomi</taxon>
        <taxon>Archelosauria</taxon>
        <taxon>Archosauria</taxon>
        <taxon>Crocodylia</taxon>
        <taxon>Alligatoridae</taxon>
        <taxon>Alligatorinae</taxon>
        <taxon>Alligator</taxon>
    </lineage>
</organism>
<protein>
    <submittedName>
        <fullName evidence="3">Uncharacterized protein</fullName>
    </submittedName>
</protein>
<feature type="domain" description="DED" evidence="2">
    <location>
        <begin position="1"/>
        <end position="80"/>
    </location>
</feature>
<sequence>MAKQLQELLQELDEEQFNNFKFFLRHSAPEPRIAWELLANASREQTVNLMLRCHSHNTQELTLQLLELICRLDLAQCFQPPKDRAASIGASGAAAKGHGPALAPAGRPRLVSQSQLMNLASCMGRKWRQIGIQFLGLEYHQLEQVEEDHRGDLVLQAFGMLLEWRQQQGRAATAAHLHSILSAQKVPLQPEALDCLLEPEQG</sequence>
<name>A0A151NYF2_ALLMI</name>